<evidence type="ECO:0000313" key="2">
    <source>
        <dbReference type="Proteomes" id="UP000536534"/>
    </source>
</evidence>
<protein>
    <submittedName>
        <fullName evidence="1">DUF488 domain-containing protein</fullName>
    </submittedName>
</protein>
<dbReference type="PANTHER" id="PTHR36849:SF1">
    <property type="entry name" value="CYTOPLASMIC PROTEIN"/>
    <property type="match status" value="1"/>
</dbReference>
<dbReference type="Proteomes" id="UP000536534">
    <property type="component" value="Unassembled WGS sequence"/>
</dbReference>
<sequence>MKLQIKRVYEPASADDGERVLIDRLWPRGLAKADAAVDHWLRELAPSAGLRRWFGHDPARWDEFRRRYFAELGAEPATGALAELRALIAGPRPVTLLYGAREEEYNNAVALREYLMRWESTPAHDRLR</sequence>
<reference evidence="1 2" key="1">
    <citation type="journal article" date="2020" name="Biotechnol. Biofuels">
        <title>New insights from the biogas microbiome by comprehensive genome-resolved metagenomics of nearly 1600 species originating from multiple anaerobic digesters.</title>
        <authorList>
            <person name="Campanaro S."/>
            <person name="Treu L."/>
            <person name="Rodriguez-R L.M."/>
            <person name="Kovalovszki A."/>
            <person name="Ziels R.M."/>
            <person name="Maus I."/>
            <person name="Zhu X."/>
            <person name="Kougias P.G."/>
            <person name="Basile A."/>
            <person name="Luo G."/>
            <person name="Schluter A."/>
            <person name="Konstantinidis K.T."/>
            <person name="Angelidaki I."/>
        </authorList>
    </citation>
    <scope>NUCLEOTIDE SEQUENCE [LARGE SCALE GENOMIC DNA]</scope>
    <source>
        <strain evidence="1">AS06rmzACSIP_256</strain>
    </source>
</reference>
<evidence type="ECO:0000313" key="1">
    <source>
        <dbReference type="EMBL" id="NLF54192.1"/>
    </source>
</evidence>
<dbReference type="Pfam" id="PF22752">
    <property type="entry name" value="DUF488-N3i"/>
    <property type="match status" value="1"/>
</dbReference>
<name>A0A7X7R7X9_9RHOO</name>
<dbReference type="AlphaFoldDB" id="A0A7X7R7X9"/>
<organism evidence="1 2">
    <name type="scientific">Thauera phenolivorans</name>
    <dbReference type="NCBI Taxonomy" id="1792543"/>
    <lineage>
        <taxon>Bacteria</taxon>
        <taxon>Pseudomonadati</taxon>
        <taxon>Pseudomonadota</taxon>
        <taxon>Betaproteobacteria</taxon>
        <taxon>Rhodocyclales</taxon>
        <taxon>Zoogloeaceae</taxon>
        <taxon>Thauera</taxon>
    </lineage>
</organism>
<dbReference type="OrthoDB" id="9790745at2"/>
<dbReference type="PANTHER" id="PTHR36849">
    <property type="entry name" value="CYTOPLASMIC PROTEIN-RELATED"/>
    <property type="match status" value="1"/>
</dbReference>
<proteinExistence type="predicted"/>
<dbReference type="InterPro" id="IPR052552">
    <property type="entry name" value="YeaO-like"/>
</dbReference>
<dbReference type="RefSeq" id="WP_068809185.1">
    <property type="nucleotide sequence ID" value="NZ_MBFM01000005.1"/>
</dbReference>
<dbReference type="EMBL" id="JAAYYV010000192">
    <property type="protein sequence ID" value="NLF54192.1"/>
    <property type="molecule type" value="Genomic_DNA"/>
</dbReference>
<comment type="caution">
    <text evidence="1">The sequence shown here is derived from an EMBL/GenBank/DDBJ whole genome shotgun (WGS) entry which is preliminary data.</text>
</comment>
<accession>A0A7X7R7X9</accession>
<gene>
    <name evidence="1" type="ORF">GX576_07315</name>
</gene>